<proteinExistence type="predicted"/>
<dbReference type="Proteomes" id="UP001201985">
    <property type="component" value="Unassembled WGS sequence"/>
</dbReference>
<dbReference type="PANTHER" id="PTHR46637:SF1">
    <property type="entry name" value="BLL5188 PROTEIN"/>
    <property type="match status" value="1"/>
</dbReference>
<organism evidence="2 3">
    <name type="scientific">Teichococcus vastitatis</name>
    <dbReference type="NCBI Taxonomy" id="2307076"/>
    <lineage>
        <taxon>Bacteria</taxon>
        <taxon>Pseudomonadati</taxon>
        <taxon>Pseudomonadota</taxon>
        <taxon>Alphaproteobacteria</taxon>
        <taxon>Acetobacterales</taxon>
        <taxon>Roseomonadaceae</taxon>
        <taxon>Roseomonas</taxon>
    </lineage>
</organism>
<reference evidence="2 3" key="1">
    <citation type="submission" date="2022-03" db="EMBL/GenBank/DDBJ databases">
        <title>Complete genome analysis of Roseomonas KG 17.1 : a prolific producer of plant growth promoters.</title>
        <authorList>
            <person name="Saadouli I."/>
            <person name="Najjari A."/>
            <person name="Mosbah A."/>
            <person name="Ouzari H.I."/>
        </authorList>
    </citation>
    <scope>NUCLEOTIDE SEQUENCE [LARGE SCALE GENOMIC DNA]</scope>
    <source>
        <strain evidence="2 3">KG17-1</strain>
    </source>
</reference>
<sequence>MAKPLISDELWSVIEPLLPPEQPKPKGGRPVVSPRAALSGILFVLRSGIPWEMLPQEMGCGSGVTCWRRLRDWQEAGV</sequence>
<dbReference type="PANTHER" id="PTHR46637">
    <property type="entry name" value="TIS1421-TRANSPOSASE PROTEIN A"/>
    <property type="match status" value="1"/>
</dbReference>
<dbReference type="EMBL" id="JALBUU010000008">
    <property type="protein sequence ID" value="MCI0754822.1"/>
    <property type="molecule type" value="Genomic_DNA"/>
</dbReference>
<gene>
    <name evidence="2" type="ORF">MON41_13775</name>
</gene>
<dbReference type="Pfam" id="PF13340">
    <property type="entry name" value="DUF4096"/>
    <property type="match status" value="1"/>
</dbReference>
<evidence type="ECO:0000313" key="3">
    <source>
        <dbReference type="Proteomes" id="UP001201985"/>
    </source>
</evidence>
<protein>
    <submittedName>
        <fullName evidence="2">Transposase</fullName>
    </submittedName>
</protein>
<evidence type="ECO:0000259" key="1">
    <source>
        <dbReference type="Pfam" id="PF13340"/>
    </source>
</evidence>
<accession>A0ABS9W693</accession>
<dbReference type="RefSeq" id="WP_241793122.1">
    <property type="nucleotide sequence ID" value="NZ_JALBUU010000008.1"/>
</dbReference>
<name>A0ABS9W693_9PROT</name>
<dbReference type="InterPro" id="IPR052909">
    <property type="entry name" value="Transposase_6_like"/>
</dbReference>
<evidence type="ECO:0000313" key="2">
    <source>
        <dbReference type="EMBL" id="MCI0754822.1"/>
    </source>
</evidence>
<keyword evidence="3" id="KW-1185">Reference proteome</keyword>
<comment type="caution">
    <text evidence="2">The sequence shown here is derived from an EMBL/GenBank/DDBJ whole genome shotgun (WGS) entry which is preliminary data.</text>
</comment>
<feature type="domain" description="Insertion element IS402-like" evidence="1">
    <location>
        <begin position="6"/>
        <end position="78"/>
    </location>
</feature>
<dbReference type="InterPro" id="IPR025161">
    <property type="entry name" value="IS402-like_dom"/>
</dbReference>
<feature type="non-terminal residue" evidence="2">
    <location>
        <position position="78"/>
    </location>
</feature>